<evidence type="ECO:0000313" key="3">
    <source>
        <dbReference type="Proteomes" id="UP000325289"/>
    </source>
</evidence>
<dbReference type="OrthoDB" id="7836441at2"/>
<gene>
    <name evidence="2" type="ORF">SAMN04515678_105191</name>
</gene>
<proteinExistence type="predicted"/>
<dbReference type="AlphaFoldDB" id="A0A1I1X189"/>
<protein>
    <submittedName>
        <fullName evidence="2">Uncharacterized protein</fullName>
    </submittedName>
</protein>
<dbReference type="RefSeq" id="WP_149755719.1">
    <property type="nucleotide sequence ID" value="NZ_FOMS01000005.1"/>
</dbReference>
<accession>A0A1I1X189</accession>
<keyword evidence="3" id="KW-1185">Reference proteome</keyword>
<dbReference type="EMBL" id="FOMS01000005">
    <property type="protein sequence ID" value="SFE01092.1"/>
    <property type="molecule type" value="Genomic_DNA"/>
</dbReference>
<evidence type="ECO:0000313" key="2">
    <source>
        <dbReference type="EMBL" id="SFE01092.1"/>
    </source>
</evidence>
<dbReference type="Proteomes" id="UP000325289">
    <property type="component" value="Unassembled WGS sequence"/>
</dbReference>
<evidence type="ECO:0000256" key="1">
    <source>
        <dbReference type="SAM" id="Phobius"/>
    </source>
</evidence>
<name>A0A1I1X189_9RHOB</name>
<feature type="transmembrane region" description="Helical" evidence="1">
    <location>
        <begin position="12"/>
        <end position="31"/>
    </location>
</feature>
<keyword evidence="1" id="KW-0472">Membrane</keyword>
<reference evidence="2 3" key="1">
    <citation type="submission" date="2016-10" db="EMBL/GenBank/DDBJ databases">
        <authorList>
            <person name="Varghese N."/>
            <person name="Submissions S."/>
        </authorList>
    </citation>
    <scope>NUCLEOTIDE SEQUENCE [LARGE SCALE GENOMIC DNA]</scope>
    <source>
        <strain evidence="3">YIM D21,KCTC 23444,ACCC 10710</strain>
    </source>
</reference>
<keyword evidence="1" id="KW-0812">Transmembrane</keyword>
<keyword evidence="1" id="KW-1133">Transmembrane helix</keyword>
<sequence>MTDTAVNSDPRLAAALVGAGVASVGWLMAGLRERGREKRRRRARQEDLQVALRAEIQHYVDILGNPRFDLNEAWRAMVETMESDPDYVPLIPTERNDTIFQASIDSIHLLPEAAIQPIVRYYNQVFAIEAIIADLRDTGFRDSTQPQRIKMYTDYISLKLEALEMGRSALEALDESISEVRRAQAPSLSIPGAGRSGRK</sequence>
<organism evidence="2 3">
    <name type="scientific">Roseivivax sediminis</name>
    <dbReference type="NCBI Taxonomy" id="936889"/>
    <lineage>
        <taxon>Bacteria</taxon>
        <taxon>Pseudomonadati</taxon>
        <taxon>Pseudomonadota</taxon>
        <taxon>Alphaproteobacteria</taxon>
        <taxon>Rhodobacterales</taxon>
        <taxon>Roseobacteraceae</taxon>
        <taxon>Roseivivax</taxon>
    </lineage>
</organism>